<dbReference type="SUPFAM" id="SSF56317">
    <property type="entry name" value="Carbon-nitrogen hydrolase"/>
    <property type="match status" value="1"/>
</dbReference>
<dbReference type="InterPro" id="IPR040154">
    <property type="entry name" value="Biotinidase/VNN"/>
</dbReference>
<evidence type="ECO:0000259" key="4">
    <source>
        <dbReference type="PROSITE" id="PS50263"/>
    </source>
</evidence>
<evidence type="ECO:0000313" key="6">
    <source>
        <dbReference type="Proteomes" id="UP000054359"/>
    </source>
</evidence>
<dbReference type="OrthoDB" id="6419659at2759"/>
<dbReference type="InterPro" id="IPR003010">
    <property type="entry name" value="C-N_Hydrolase"/>
</dbReference>
<evidence type="ECO:0000313" key="5">
    <source>
        <dbReference type="EMBL" id="KFM72064.1"/>
    </source>
</evidence>
<dbReference type="OMA" id="EDIPHPK"/>
<keyword evidence="3" id="KW-1133">Transmembrane helix</keyword>
<accession>A0A087U3X5</accession>
<evidence type="ECO:0000256" key="2">
    <source>
        <dbReference type="ARBA" id="ARBA00022801"/>
    </source>
</evidence>
<dbReference type="Pfam" id="PF19018">
    <property type="entry name" value="Vanin_C"/>
    <property type="match status" value="1"/>
</dbReference>
<dbReference type="STRING" id="407821.A0A087U3X5"/>
<dbReference type="EMBL" id="KK118040">
    <property type="protein sequence ID" value="KFM72064.1"/>
    <property type="molecule type" value="Genomic_DNA"/>
</dbReference>
<keyword evidence="6" id="KW-1185">Reference proteome</keyword>
<proteinExistence type="inferred from homology"/>
<feature type="non-terminal residue" evidence="5">
    <location>
        <position position="508"/>
    </location>
</feature>
<evidence type="ECO:0000256" key="1">
    <source>
        <dbReference type="ARBA" id="ARBA00008225"/>
    </source>
</evidence>
<dbReference type="AlphaFoldDB" id="A0A087U3X5"/>
<feature type="transmembrane region" description="Helical" evidence="3">
    <location>
        <begin position="7"/>
        <end position="26"/>
    </location>
</feature>
<keyword evidence="3" id="KW-0812">Transmembrane</keyword>
<evidence type="ECO:0000256" key="3">
    <source>
        <dbReference type="SAM" id="Phobius"/>
    </source>
</evidence>
<organism evidence="5 6">
    <name type="scientific">Stegodyphus mimosarum</name>
    <name type="common">African social velvet spider</name>
    <dbReference type="NCBI Taxonomy" id="407821"/>
    <lineage>
        <taxon>Eukaryota</taxon>
        <taxon>Metazoa</taxon>
        <taxon>Ecdysozoa</taxon>
        <taxon>Arthropoda</taxon>
        <taxon>Chelicerata</taxon>
        <taxon>Arachnida</taxon>
        <taxon>Araneae</taxon>
        <taxon>Araneomorphae</taxon>
        <taxon>Entelegynae</taxon>
        <taxon>Eresoidea</taxon>
        <taxon>Eresidae</taxon>
        <taxon>Stegodyphus</taxon>
    </lineage>
</organism>
<dbReference type="Pfam" id="PF00795">
    <property type="entry name" value="CN_hydrolase"/>
    <property type="match status" value="1"/>
</dbReference>
<dbReference type="PANTHER" id="PTHR10609">
    <property type="entry name" value="BIOTINIDASE-RELATED"/>
    <property type="match status" value="1"/>
</dbReference>
<dbReference type="InterPro" id="IPR043957">
    <property type="entry name" value="Vanin_C"/>
</dbReference>
<name>A0A087U3X5_STEMI</name>
<dbReference type="PANTHER" id="PTHR10609:SF27">
    <property type="entry name" value="CN HYDROLASE DOMAIN-CONTAINING PROTEIN-RELATED"/>
    <property type="match status" value="1"/>
</dbReference>
<keyword evidence="2" id="KW-0378">Hydrolase</keyword>
<reference evidence="5 6" key="1">
    <citation type="submission" date="2013-11" db="EMBL/GenBank/DDBJ databases">
        <title>Genome sequencing of Stegodyphus mimosarum.</title>
        <authorList>
            <person name="Bechsgaard J."/>
        </authorList>
    </citation>
    <scope>NUCLEOTIDE SEQUENCE [LARGE SCALE GENOMIC DNA]</scope>
</reference>
<dbReference type="GO" id="GO:0016787">
    <property type="term" value="F:hydrolase activity"/>
    <property type="evidence" value="ECO:0007669"/>
    <property type="project" value="UniProtKB-KW"/>
</dbReference>
<feature type="domain" description="CN hydrolase" evidence="4">
    <location>
        <begin position="33"/>
        <end position="303"/>
    </location>
</feature>
<comment type="similarity">
    <text evidence="1">Belongs to the carbon-nitrogen hydrolase superfamily. BTD/VNN family.</text>
</comment>
<protein>
    <submittedName>
        <fullName evidence="5">Biotinidase</fullName>
    </submittedName>
</protein>
<dbReference type="Gene3D" id="3.60.110.10">
    <property type="entry name" value="Carbon-nitrogen hydrolase"/>
    <property type="match status" value="1"/>
</dbReference>
<dbReference type="InterPro" id="IPR036526">
    <property type="entry name" value="C-N_Hydrolase_sf"/>
</dbReference>
<gene>
    <name evidence="5" type="ORF">X975_09775</name>
</gene>
<dbReference type="Proteomes" id="UP000054359">
    <property type="component" value="Unassembled WGS sequence"/>
</dbReference>
<dbReference type="PROSITE" id="PS50263">
    <property type="entry name" value="CN_HYDROLASE"/>
    <property type="match status" value="1"/>
</dbReference>
<keyword evidence="3" id="KW-0472">Membrane</keyword>
<sequence length="508" mass="57205">MFIIVTRWGASLTLPLVILGGVFYWFSSLNSDDTVTEFEDAFQWNVTEDASEIIAKNLAFYKIATAVAKMKGADIIVFPEHGILPPLTRKNLKPYLEEIPDPKEVKINPCSEMGEYQNRSILHSLSCMAQQNKVAIVANIGAIQSCKGEDRCPEDGSFHFNTNVIFDKNGTLLVRYYKEYLFYEFDMHLPIQPQNSVFKTDFGIFDTFICFNFEFAKMAQVIQRENSEEVSLSTKMKATPHRPSVEIWESQPQENNGTLLVGNIQLPGYLAVGNGIFSGANGPLAYRFDPDGVSKLVVATVPNASSEKFTLNSTEESQNNESNISKICSWRALGKAKNNYKDKCHESSTSNNSFVKLINGSDHIKTCINDVCCSLKYASNGMAENFYLIIYNGTVDYYSHYSICEQTCMLARCEPSGTNPCSFFPLKTKTLFYSVQLTTYFSSKHIYPSVISNDMRLTPLNKWNYGVQQTSSSDVYKGYINFKSTSGEALTFAGLRSRCHDRNLPYIF</sequence>